<evidence type="ECO:0000256" key="1">
    <source>
        <dbReference type="ARBA" id="ARBA00004496"/>
    </source>
</evidence>
<dbReference type="GO" id="GO:0006974">
    <property type="term" value="P:DNA damage response"/>
    <property type="evidence" value="ECO:0007669"/>
    <property type="project" value="InterPro"/>
</dbReference>
<evidence type="ECO:0000313" key="5">
    <source>
        <dbReference type="Proteomes" id="UP000504615"/>
    </source>
</evidence>
<protein>
    <submittedName>
        <fullName evidence="6">Uncharacterized protein LOC105426448</fullName>
    </submittedName>
</protein>
<dbReference type="GO" id="GO:0005634">
    <property type="term" value="C:nucleus"/>
    <property type="evidence" value="ECO:0007669"/>
    <property type="project" value="TreeGrafter"/>
</dbReference>
<comment type="subcellular location">
    <subcellularLocation>
        <location evidence="1">Cytoplasm</location>
    </subcellularLocation>
</comment>
<dbReference type="GeneID" id="105426448"/>
<dbReference type="GO" id="GO:0008283">
    <property type="term" value="P:cell population proliferation"/>
    <property type="evidence" value="ECO:0007669"/>
    <property type="project" value="InterPro"/>
</dbReference>
<comment type="similarity">
    <text evidence="4">Belongs to the BRAT1 family.</text>
</comment>
<dbReference type="SUPFAM" id="SSF48371">
    <property type="entry name" value="ARM repeat"/>
    <property type="match status" value="2"/>
</dbReference>
<dbReference type="InterPro" id="IPR038904">
    <property type="entry name" value="BRAT1"/>
</dbReference>
<dbReference type="KEGG" id="pbar:105426448"/>
<accession>A0A6I9WVP3</accession>
<dbReference type="Pfam" id="PF02985">
    <property type="entry name" value="HEAT"/>
    <property type="match status" value="1"/>
</dbReference>
<evidence type="ECO:0000256" key="4">
    <source>
        <dbReference type="ARBA" id="ARBA00061308"/>
    </source>
</evidence>
<keyword evidence="3" id="KW-0677">Repeat</keyword>
<sequence>MNSYRKKKEELLLEVLDLFLLPDYNVVSTTYLDHLLSHIAENTKECTTVDYEYCEVFQKWIPKALAIWESGQKASQPVMTFTLKLVGIISRHELRYHYWQCQDVYNRLYKILQLHRDDLSASIKMAYTTMLSDLSVHRSGRQWVIQSGVWKDVVKYAHWNQTMYVTRESQRFLWTLLLHEQRNIETCKEIILAVAAPLMNNILDVQMHQALEENYLEQNKLLCSTLDLLTSILENTLFASLDNSIPELIEKLVDLEMRVKALFEACISTRFFQHVHKLLLLSLFLKLKQGIKEDTTMLDLDRWHKFCYGLCYISMMLLSKKYIIELVKDNKFAMVYWKKLRALREFSLPEQHKLEHQAIALMILPLCVCIKKNHMNHDLFDMFVNKIFDVTCTTVQRLAYNMRDIIRKGDLPIERICKTSIDLLLEISDIMDRDVAVITFQALCHVLKSYMPDMWGGCGTRERRNYVPSDVNSTSPSEHPRKFLYKSILDGDPIVDYPILLASLLDGLAIMTEKFKLKWQECVETICVLSLAQEILNHSGILPLICVKALKLCKLAIHNFMPPNLALLVDSDSNMNEIGPTFYKRLHDPNWEVRDSVLEVLNTIATISEDKYPAFQDFLLNNQLLKVAVEIIKTDGESYVRASALTFIATTVRINKLWEQQLSQVDLTETAIYLLENESEAIVRREAVNLIKELYVHQKWSKEIIDSMLRAMCVAAVFDLHWEVKTNALSFWDHFVKSHLTDQGMLDDCFPNVTFSKEHRKIMALNETEIKRRLNKALDELARQNCLGVLLVTLKDDSDFEVCKASAAIIGKLKSCLLKYKLDEPPSAVENNSTMDTVYIKETLPVSSFICDEKTRNASHIIEEIVDANDANLLATIYKNSMNMDTEMTMEEEEKEEKKTLRYISSVTRQSFLHAIFNCDINAYIEEKNRWLKTYTSSFESILDDILTMYKKNDVNSMDCY</sequence>
<keyword evidence="5" id="KW-1185">Reference proteome</keyword>
<evidence type="ECO:0000256" key="2">
    <source>
        <dbReference type="ARBA" id="ARBA00022490"/>
    </source>
</evidence>
<dbReference type="AlphaFoldDB" id="A0A6I9WVP3"/>
<dbReference type="RefSeq" id="XP_011635981.1">
    <property type="nucleotide sequence ID" value="XM_011637679.1"/>
</dbReference>
<organism evidence="5 6">
    <name type="scientific">Pogonomyrmex barbatus</name>
    <name type="common">red harvester ant</name>
    <dbReference type="NCBI Taxonomy" id="144034"/>
    <lineage>
        <taxon>Eukaryota</taxon>
        <taxon>Metazoa</taxon>
        <taxon>Ecdysozoa</taxon>
        <taxon>Arthropoda</taxon>
        <taxon>Hexapoda</taxon>
        <taxon>Insecta</taxon>
        <taxon>Pterygota</taxon>
        <taxon>Neoptera</taxon>
        <taxon>Endopterygota</taxon>
        <taxon>Hymenoptera</taxon>
        <taxon>Apocrita</taxon>
        <taxon>Aculeata</taxon>
        <taxon>Formicoidea</taxon>
        <taxon>Formicidae</taxon>
        <taxon>Myrmicinae</taxon>
        <taxon>Pogonomyrmex</taxon>
    </lineage>
</organism>
<name>A0A6I9WVP3_9HYME</name>
<dbReference type="Gene3D" id="1.25.10.10">
    <property type="entry name" value="Leucine-rich Repeat Variant"/>
    <property type="match status" value="1"/>
</dbReference>
<dbReference type="Proteomes" id="UP000504615">
    <property type="component" value="Unplaced"/>
</dbReference>
<keyword evidence="2" id="KW-0963">Cytoplasm</keyword>
<reference evidence="6" key="1">
    <citation type="submission" date="2025-08" db="UniProtKB">
        <authorList>
            <consortium name="RefSeq"/>
        </authorList>
    </citation>
    <scope>IDENTIFICATION</scope>
</reference>
<evidence type="ECO:0000313" key="6">
    <source>
        <dbReference type="RefSeq" id="XP_011635981.1"/>
    </source>
</evidence>
<dbReference type="PANTHER" id="PTHR21331:SF2">
    <property type="entry name" value="BRCA1-ASSOCIATED ATM ACTIVATOR 1"/>
    <property type="match status" value="1"/>
</dbReference>
<dbReference type="InterPro" id="IPR016024">
    <property type="entry name" value="ARM-type_fold"/>
</dbReference>
<evidence type="ECO:0000256" key="3">
    <source>
        <dbReference type="ARBA" id="ARBA00022737"/>
    </source>
</evidence>
<dbReference type="PANTHER" id="PTHR21331">
    <property type="entry name" value="BRCA1-ASSOCIATED ATM ACTIVATOR 1"/>
    <property type="match status" value="1"/>
</dbReference>
<dbReference type="InterPro" id="IPR000357">
    <property type="entry name" value="HEAT"/>
</dbReference>
<dbReference type="OrthoDB" id="10057956at2759"/>
<dbReference type="GO" id="GO:0005737">
    <property type="term" value="C:cytoplasm"/>
    <property type="evidence" value="ECO:0007669"/>
    <property type="project" value="UniProtKB-SubCell"/>
</dbReference>
<dbReference type="InterPro" id="IPR011989">
    <property type="entry name" value="ARM-like"/>
</dbReference>
<gene>
    <name evidence="6" type="primary">LOC105426448</name>
</gene>
<proteinExistence type="inferred from homology"/>